<evidence type="ECO:0000256" key="1">
    <source>
        <dbReference type="SAM" id="MobiDB-lite"/>
    </source>
</evidence>
<evidence type="ECO:0000313" key="3">
    <source>
        <dbReference type="Proteomes" id="UP000045706"/>
    </source>
</evidence>
<proteinExistence type="predicted"/>
<accession>A0A0G4KZ85</accession>
<dbReference type="EMBL" id="CVQI01005335">
    <property type="protein sequence ID" value="CRK14740.1"/>
    <property type="molecule type" value="Genomic_DNA"/>
</dbReference>
<feature type="compositionally biased region" description="Gly residues" evidence="1">
    <location>
        <begin position="1"/>
        <end position="10"/>
    </location>
</feature>
<dbReference type="Proteomes" id="UP000045706">
    <property type="component" value="Unassembled WGS sequence"/>
</dbReference>
<gene>
    <name evidence="2" type="ORF">BN1723_010455</name>
</gene>
<dbReference type="AlphaFoldDB" id="A0A0G4KZ85"/>
<feature type="region of interest" description="Disordered" evidence="1">
    <location>
        <begin position="82"/>
        <end position="104"/>
    </location>
</feature>
<name>A0A0G4KZ85_VERLO</name>
<sequence>MAQEGKGQGRQGKHAAVSSTATRLPGIRASALAPTESTIRHHDNLLSLREKLSEHASTNHSTASINGTLLTTLPALILSTITKAAQSRNPTQNTKTNQSLAGTK</sequence>
<evidence type="ECO:0000313" key="2">
    <source>
        <dbReference type="EMBL" id="CRK14740.1"/>
    </source>
</evidence>
<feature type="region of interest" description="Disordered" evidence="1">
    <location>
        <begin position="1"/>
        <end position="39"/>
    </location>
</feature>
<protein>
    <submittedName>
        <fullName evidence="2">Uncharacterized protein</fullName>
    </submittedName>
</protein>
<reference evidence="3" key="1">
    <citation type="submission" date="2015-05" db="EMBL/GenBank/DDBJ databases">
        <authorList>
            <person name="Fogelqvist Johan"/>
        </authorList>
    </citation>
    <scope>NUCLEOTIDE SEQUENCE [LARGE SCALE GENOMIC DNA]</scope>
</reference>
<organism evidence="2 3">
    <name type="scientific">Verticillium longisporum</name>
    <name type="common">Verticillium dahliae var. longisporum</name>
    <dbReference type="NCBI Taxonomy" id="100787"/>
    <lineage>
        <taxon>Eukaryota</taxon>
        <taxon>Fungi</taxon>
        <taxon>Dikarya</taxon>
        <taxon>Ascomycota</taxon>
        <taxon>Pezizomycotina</taxon>
        <taxon>Sordariomycetes</taxon>
        <taxon>Hypocreomycetidae</taxon>
        <taxon>Glomerellales</taxon>
        <taxon>Plectosphaerellaceae</taxon>
        <taxon>Verticillium</taxon>
    </lineage>
</organism>